<dbReference type="CDD" id="cd00022">
    <property type="entry name" value="BIR"/>
    <property type="match status" value="1"/>
</dbReference>
<dbReference type="InterPro" id="IPR001370">
    <property type="entry name" value="BIR_rpt"/>
</dbReference>
<feature type="domain" description="RING-type" evidence="6">
    <location>
        <begin position="882"/>
        <end position="917"/>
    </location>
</feature>
<organism evidence="7 8">
    <name type="scientific">Batillaria attramentaria</name>
    <dbReference type="NCBI Taxonomy" id="370345"/>
    <lineage>
        <taxon>Eukaryota</taxon>
        <taxon>Metazoa</taxon>
        <taxon>Spiralia</taxon>
        <taxon>Lophotrochozoa</taxon>
        <taxon>Mollusca</taxon>
        <taxon>Gastropoda</taxon>
        <taxon>Caenogastropoda</taxon>
        <taxon>Sorbeoconcha</taxon>
        <taxon>Cerithioidea</taxon>
        <taxon>Batillariidae</taxon>
        <taxon>Batillaria</taxon>
    </lineage>
</organism>
<dbReference type="Gene3D" id="1.10.1170.10">
    <property type="entry name" value="Inhibitor Of Apoptosis Protein (2mihbC-IAP-1), Chain A"/>
    <property type="match status" value="2"/>
</dbReference>
<accession>A0ABD0M3N1</accession>
<proteinExistence type="inferred from homology"/>
<sequence length="929" mass="102832">MSRLTITSSGAFMSGTASYSSDTDTEVRPKKPLRRGIARGLRSTLRTLFRSKRCAPVEGGLLQSQVPSVYYPTVSDLEDEYYTDSPNKSDFSCTSLLLLKSELVQNTLCQASNHGDLSEHLPARLEYGKSESVFEHLPTIEEFRRYVSSRCESVWETPFDCREVCLHGNEVCCPDSEGWVYPDEQTVGKLTTETKYQVVSGQTDNNRCEPSYIYDHQQAWDSQCGESGRPVSDNDECHEDCVKCRGQMAEESEKTGECHGAQNSSTVLAEISGTAVSSHDDVEQILLAVEDDSQEEKTEEEEILFGLSTLAGNTQLKTPGTYALKLEAKPSGVVLPETLGAPVRAIGAVCSGVVNTPKVATSSVGKQGRESGHEGHEGTNVQEVADAETRPNLEYSYKKCAVVQTGETITLDMVSYACAQCPGKSSDVHGQKEGLLKGKVPDQFQENAVDLEALTLHPSKKFPGSVFLKLTALMLQEDMCFPRFADQDVRLETFRHCTERQLKGFQAEELARVGWYFNGRALVTFCCGMEMPQTPRGEPLDVHCGLSPRCSFASSVQNSAAIALEDEVQRVADRMQSLQVAGSAAELGVSIQASDDPYGSYGLASDAFDDGQHDLFVGYQETRPGDHWESGLDYALNFSVPVEDSSYREGLVTNRTPTAAEVWQPYSGVSEEPDGEARPAEFQQNSYTSAGRVFVRAPGSQSSQGAARLLRALESNEPGRRSPPQFNIEEQIEMMGGPLGDGDRPRHPQFAFPSVRIWTYEGWPREHPQRPPVLADAGLFYAGYGDCVLCYSCGIGLRHWSPMDNAWIEHARWRPACFYVRNIQGVEFVEVAQEMTRNNRHPTYEEVRLEANRRQQAIEQGEDQAAPPALPGDREREMNLLCKVCYMREMCIVLMPCRHLAVCENCSGRAFACPICRSRVESSFRASFG</sequence>
<dbReference type="PROSITE" id="PS50089">
    <property type="entry name" value="ZF_RING_2"/>
    <property type="match status" value="1"/>
</dbReference>
<protein>
    <recommendedName>
        <fullName evidence="6">RING-type domain-containing protein</fullName>
    </recommendedName>
</protein>
<dbReference type="InterPro" id="IPR013083">
    <property type="entry name" value="Znf_RING/FYVE/PHD"/>
</dbReference>
<dbReference type="Pfam" id="PF00653">
    <property type="entry name" value="BIR"/>
    <property type="match status" value="1"/>
</dbReference>
<keyword evidence="3" id="KW-0862">Zinc</keyword>
<dbReference type="Proteomes" id="UP001519460">
    <property type="component" value="Unassembled WGS sequence"/>
</dbReference>
<name>A0ABD0M3N1_9CAEN</name>
<dbReference type="SMART" id="SM00238">
    <property type="entry name" value="BIR"/>
    <property type="match status" value="2"/>
</dbReference>
<keyword evidence="2 4" id="KW-0479">Metal-binding</keyword>
<keyword evidence="2 4" id="KW-0863">Zinc-finger</keyword>
<dbReference type="Gene3D" id="3.30.40.10">
    <property type="entry name" value="Zinc/RING finger domain, C3HC4 (zinc finger)"/>
    <property type="match status" value="1"/>
</dbReference>
<evidence type="ECO:0000256" key="5">
    <source>
        <dbReference type="SAM" id="MobiDB-lite"/>
    </source>
</evidence>
<evidence type="ECO:0000313" key="8">
    <source>
        <dbReference type="Proteomes" id="UP001519460"/>
    </source>
</evidence>
<dbReference type="PANTHER" id="PTHR10044:SF139">
    <property type="entry name" value="DEATH-ASSOCIATED INHIBITOR OF APOPTOSIS 2"/>
    <property type="match status" value="1"/>
</dbReference>
<dbReference type="GO" id="GO:0008270">
    <property type="term" value="F:zinc ion binding"/>
    <property type="evidence" value="ECO:0007669"/>
    <property type="project" value="UniProtKB-KW"/>
</dbReference>
<evidence type="ECO:0000256" key="2">
    <source>
        <dbReference type="ARBA" id="ARBA00022771"/>
    </source>
</evidence>
<dbReference type="Pfam" id="PF13920">
    <property type="entry name" value="zf-C3HC4_3"/>
    <property type="match status" value="1"/>
</dbReference>
<dbReference type="SUPFAM" id="SSF57924">
    <property type="entry name" value="Inhibitor of apoptosis (IAP) repeat"/>
    <property type="match status" value="2"/>
</dbReference>
<dbReference type="EMBL" id="JACVVK020000007">
    <property type="protein sequence ID" value="KAK7506303.1"/>
    <property type="molecule type" value="Genomic_DNA"/>
</dbReference>
<reference evidence="7 8" key="1">
    <citation type="journal article" date="2023" name="Sci. Data">
        <title>Genome assembly of the Korean intertidal mud-creeper Batillaria attramentaria.</title>
        <authorList>
            <person name="Patra A.K."/>
            <person name="Ho P.T."/>
            <person name="Jun S."/>
            <person name="Lee S.J."/>
            <person name="Kim Y."/>
            <person name="Won Y.J."/>
        </authorList>
    </citation>
    <scope>NUCLEOTIDE SEQUENCE [LARGE SCALE GENOMIC DNA]</scope>
    <source>
        <strain evidence="7">Wonlab-2016</strain>
    </source>
</reference>
<dbReference type="InterPro" id="IPR050784">
    <property type="entry name" value="IAP"/>
</dbReference>
<gene>
    <name evidence="7" type="ORF">BaRGS_00002415</name>
</gene>
<dbReference type="PROSITE" id="PS50143">
    <property type="entry name" value="BIR_REPEAT_2"/>
    <property type="match status" value="2"/>
</dbReference>
<evidence type="ECO:0000256" key="3">
    <source>
        <dbReference type="ARBA" id="ARBA00022833"/>
    </source>
</evidence>
<evidence type="ECO:0000259" key="6">
    <source>
        <dbReference type="PROSITE" id="PS50089"/>
    </source>
</evidence>
<keyword evidence="8" id="KW-1185">Reference proteome</keyword>
<comment type="caution">
    <text evidence="7">The sequence shown here is derived from an EMBL/GenBank/DDBJ whole genome shotgun (WGS) entry which is preliminary data.</text>
</comment>
<dbReference type="InterPro" id="IPR001841">
    <property type="entry name" value="Znf_RING"/>
</dbReference>
<evidence type="ECO:0000256" key="4">
    <source>
        <dbReference type="PROSITE-ProRule" id="PRU00175"/>
    </source>
</evidence>
<evidence type="ECO:0000313" key="7">
    <source>
        <dbReference type="EMBL" id="KAK7506303.1"/>
    </source>
</evidence>
<dbReference type="PANTHER" id="PTHR10044">
    <property type="entry name" value="INHIBITOR OF APOPTOSIS"/>
    <property type="match status" value="1"/>
</dbReference>
<comment type="similarity">
    <text evidence="1">Belongs to the IAP family.</text>
</comment>
<feature type="region of interest" description="Disordered" evidence="5">
    <location>
        <begin position="16"/>
        <end position="35"/>
    </location>
</feature>
<dbReference type="AlphaFoldDB" id="A0ABD0M3N1"/>
<evidence type="ECO:0000256" key="1">
    <source>
        <dbReference type="ARBA" id="ARBA00006672"/>
    </source>
</evidence>
<dbReference type="PROSITE" id="PS01282">
    <property type="entry name" value="BIR_REPEAT_1"/>
    <property type="match status" value="1"/>
</dbReference>